<dbReference type="RefSeq" id="WP_378109663.1">
    <property type="nucleotide sequence ID" value="NZ_JBHSNC010000001.1"/>
</dbReference>
<proteinExistence type="predicted"/>
<dbReference type="Proteomes" id="UP001596108">
    <property type="component" value="Unassembled WGS sequence"/>
</dbReference>
<gene>
    <name evidence="2" type="ORF">ACFPQ4_00075</name>
</gene>
<comment type="caution">
    <text evidence="2">The sequence shown here is derived from an EMBL/GenBank/DDBJ whole genome shotgun (WGS) entry which is preliminary data.</text>
</comment>
<evidence type="ECO:0000256" key="1">
    <source>
        <dbReference type="SAM" id="MobiDB-lite"/>
    </source>
</evidence>
<keyword evidence="3" id="KW-1185">Reference proteome</keyword>
<protein>
    <recommendedName>
        <fullName evidence="4">Methyl-accepting chemotaxis protein</fullName>
    </recommendedName>
</protein>
<feature type="region of interest" description="Disordered" evidence="1">
    <location>
        <begin position="1"/>
        <end position="29"/>
    </location>
</feature>
<dbReference type="EMBL" id="JBHSNC010000001">
    <property type="protein sequence ID" value="MFC5527860.1"/>
    <property type="molecule type" value="Genomic_DNA"/>
</dbReference>
<dbReference type="Gene3D" id="1.10.287.950">
    <property type="entry name" value="Methyl-accepting chemotaxis protein"/>
    <property type="match status" value="1"/>
</dbReference>
<name>A0ABW0QUS5_9BACL</name>
<organism evidence="2 3">
    <name type="scientific">Cohnella yongneupensis</name>
    <dbReference type="NCBI Taxonomy" id="425006"/>
    <lineage>
        <taxon>Bacteria</taxon>
        <taxon>Bacillati</taxon>
        <taxon>Bacillota</taxon>
        <taxon>Bacilli</taxon>
        <taxon>Bacillales</taxon>
        <taxon>Paenibacillaceae</taxon>
        <taxon>Cohnella</taxon>
    </lineage>
</organism>
<sequence>MMQSIGTIATASEESAAASEETAASSQSLAQLAEELNTAVSAFKI</sequence>
<feature type="compositionally biased region" description="Low complexity" evidence="1">
    <location>
        <begin position="9"/>
        <end position="29"/>
    </location>
</feature>
<accession>A0ABW0QUS5</accession>
<evidence type="ECO:0008006" key="4">
    <source>
        <dbReference type="Google" id="ProtNLM"/>
    </source>
</evidence>
<evidence type="ECO:0000313" key="2">
    <source>
        <dbReference type="EMBL" id="MFC5527860.1"/>
    </source>
</evidence>
<reference evidence="3" key="1">
    <citation type="journal article" date="2019" name="Int. J. Syst. Evol. Microbiol.">
        <title>The Global Catalogue of Microorganisms (GCM) 10K type strain sequencing project: providing services to taxonomists for standard genome sequencing and annotation.</title>
        <authorList>
            <consortium name="The Broad Institute Genomics Platform"/>
            <consortium name="The Broad Institute Genome Sequencing Center for Infectious Disease"/>
            <person name="Wu L."/>
            <person name="Ma J."/>
        </authorList>
    </citation>
    <scope>NUCLEOTIDE SEQUENCE [LARGE SCALE GENOMIC DNA]</scope>
    <source>
        <strain evidence="3">CGMCC 1.18578</strain>
    </source>
</reference>
<evidence type="ECO:0000313" key="3">
    <source>
        <dbReference type="Proteomes" id="UP001596108"/>
    </source>
</evidence>
<dbReference type="SUPFAM" id="SSF58104">
    <property type="entry name" value="Methyl-accepting chemotaxis protein (MCP) signaling domain"/>
    <property type="match status" value="1"/>
</dbReference>